<organism evidence="7">
    <name type="scientific">Aceria tosichella</name>
    <name type="common">wheat curl mite</name>
    <dbReference type="NCBI Taxonomy" id="561515"/>
    <lineage>
        <taxon>Eukaryota</taxon>
        <taxon>Metazoa</taxon>
        <taxon>Ecdysozoa</taxon>
        <taxon>Arthropoda</taxon>
        <taxon>Chelicerata</taxon>
        <taxon>Arachnida</taxon>
        <taxon>Acari</taxon>
        <taxon>Acariformes</taxon>
        <taxon>Trombidiformes</taxon>
        <taxon>Prostigmata</taxon>
        <taxon>Eupodina</taxon>
        <taxon>Eriophyoidea</taxon>
        <taxon>Eriophyidae</taxon>
        <taxon>Eriophyinae</taxon>
        <taxon>Aceriini</taxon>
        <taxon>Aceria</taxon>
    </lineage>
</organism>
<evidence type="ECO:0000256" key="5">
    <source>
        <dbReference type="SAM" id="MobiDB-lite"/>
    </source>
</evidence>
<dbReference type="Pfam" id="PF01926">
    <property type="entry name" value="MMR_HSR1"/>
    <property type="match status" value="1"/>
</dbReference>
<dbReference type="CDD" id="cd01857">
    <property type="entry name" value="HSR1_MMR1"/>
    <property type="match status" value="1"/>
</dbReference>
<protein>
    <recommendedName>
        <fullName evidence="4">Guanine nucleotide-binding protein-like 1</fullName>
    </recommendedName>
</protein>
<keyword evidence="1" id="KW-0547">Nucleotide-binding</keyword>
<keyword evidence="2" id="KW-0342">GTP-binding</keyword>
<comment type="function">
    <text evidence="3">Possible regulatory or functional link with the histocompatibility cluster.</text>
</comment>
<dbReference type="InterPro" id="IPR006073">
    <property type="entry name" value="GTP-bd"/>
</dbReference>
<evidence type="ECO:0000259" key="6">
    <source>
        <dbReference type="Pfam" id="PF01926"/>
    </source>
</evidence>
<dbReference type="GO" id="GO:0005525">
    <property type="term" value="F:GTP binding"/>
    <property type="evidence" value="ECO:0007669"/>
    <property type="project" value="UniProtKB-KW"/>
</dbReference>
<feature type="compositionally biased region" description="Acidic residues" evidence="5">
    <location>
        <begin position="301"/>
        <end position="314"/>
    </location>
</feature>
<dbReference type="SUPFAM" id="SSF52540">
    <property type="entry name" value="P-loop containing nucleoside triphosphate hydrolases"/>
    <property type="match status" value="1"/>
</dbReference>
<dbReference type="Gene3D" id="3.40.50.300">
    <property type="entry name" value="P-loop containing nucleotide triphosphate hydrolases"/>
    <property type="match status" value="1"/>
</dbReference>
<sequence length="608" mass="70190">MPPFSNKKKKLQLQLKRQQKRERDDDPNAFYRTIMQKTHFRGKPIGQKNQKETGGRGGGADPGKGNRERFADLQFFKDTDEEIKERKEKAMLPIVPLEEIQLEIDAMSPASQLDMPKRPPWNKSFTREQLDRQEQIYFKQFVDNLLEQSATSDKKLSYFDLNLDTWRQLWRVLEMSEIITIIVDIRHPLFHFPPALYNHIVNDLKKMVVIVVNKIDLVPASLVIAWQAYLKSQYPEAHIVPFASYAGMKQKTNGKRVGNMKMAADGARRFMLMIEKMVRPGAIDFTSWKEKIQKDAHVNFSDDEEDSDDEQSGEEEQKNVDSDEDDVDKTENNRRGKVQRQVSDDDDDDNDDDDDEDTNFGAKALKKAQQIKQKNDTAYYQAEKYKDGILTIGCVGHPNVGKSSFMNALIGKKVVSVSRTPGHTKHFQTIFLTPNIRLCDCPGLVFPSYYPKQLQVLMGCYPISQLREPYSSIQYLAERVDMVEKLKLKPADEIRHEKPAVNDHNYAPVKTVGSKRVGVTSDWSAWSICESWAMHRGFLTARSGRPDVYRAANHLLRMALDGRTLCMSFYPPDYLSQQKSNWEQHEDIERIERIQGRHNIVQDDDDGY</sequence>
<gene>
    <name evidence="7" type="primary">GNL1</name>
    <name evidence="7" type="ORF">g.18065</name>
</gene>
<feature type="domain" description="G" evidence="6">
    <location>
        <begin position="392"/>
        <end position="445"/>
    </location>
</feature>
<dbReference type="EMBL" id="GGYP01001826">
    <property type="protein sequence ID" value="MDE46597.1"/>
    <property type="molecule type" value="Transcribed_RNA"/>
</dbReference>
<evidence type="ECO:0000256" key="4">
    <source>
        <dbReference type="ARBA" id="ARBA00039902"/>
    </source>
</evidence>
<evidence type="ECO:0000256" key="2">
    <source>
        <dbReference type="ARBA" id="ARBA00023134"/>
    </source>
</evidence>
<accession>A0A6G1S8V5</accession>
<dbReference type="AlphaFoldDB" id="A0A6G1S8V5"/>
<evidence type="ECO:0000256" key="1">
    <source>
        <dbReference type="ARBA" id="ARBA00022741"/>
    </source>
</evidence>
<evidence type="ECO:0000313" key="7">
    <source>
        <dbReference type="EMBL" id="MDE46597.1"/>
    </source>
</evidence>
<name>A0A6G1S8V5_9ACAR</name>
<dbReference type="PANTHER" id="PTHR45709">
    <property type="entry name" value="LARGE SUBUNIT GTPASE 1 HOMOLOG-RELATED"/>
    <property type="match status" value="1"/>
</dbReference>
<reference evidence="7" key="1">
    <citation type="submission" date="2018-10" db="EMBL/GenBank/DDBJ databases">
        <title>Transcriptome assembly of Aceria tosichella (Wheat curl mite) Type 2.</title>
        <authorList>
            <person name="Scully E.D."/>
            <person name="Geib S.M."/>
            <person name="Palmer N.A."/>
            <person name="Gupta A.K."/>
            <person name="Sarath G."/>
            <person name="Tatineni S."/>
        </authorList>
    </citation>
    <scope>NUCLEOTIDE SEQUENCE</scope>
    <source>
        <strain evidence="7">LincolnNE</strain>
    </source>
</reference>
<dbReference type="InterPro" id="IPR027417">
    <property type="entry name" value="P-loop_NTPase"/>
</dbReference>
<dbReference type="GO" id="GO:0003924">
    <property type="term" value="F:GTPase activity"/>
    <property type="evidence" value="ECO:0007669"/>
    <property type="project" value="InterPro"/>
</dbReference>
<dbReference type="PANTHER" id="PTHR45709:SF3">
    <property type="entry name" value="GUANINE NUCLEOTIDE-BINDING PROTEIN-LIKE 1"/>
    <property type="match status" value="1"/>
</dbReference>
<proteinExistence type="predicted"/>
<dbReference type="InterPro" id="IPR043358">
    <property type="entry name" value="GNL1-like"/>
</dbReference>
<feature type="compositionally biased region" description="Basic residues" evidence="5">
    <location>
        <begin position="1"/>
        <end position="11"/>
    </location>
</feature>
<feature type="compositionally biased region" description="Acidic residues" evidence="5">
    <location>
        <begin position="344"/>
        <end position="358"/>
    </location>
</feature>
<feature type="region of interest" description="Disordered" evidence="5">
    <location>
        <begin position="1"/>
        <end position="68"/>
    </location>
</feature>
<feature type="region of interest" description="Disordered" evidence="5">
    <location>
        <begin position="298"/>
        <end position="359"/>
    </location>
</feature>
<evidence type="ECO:0000256" key="3">
    <source>
        <dbReference type="ARBA" id="ARBA00037770"/>
    </source>
</evidence>